<protein>
    <submittedName>
        <fullName evidence="7">RNA polymerase sigma-70 factor (ECF subfamily)</fullName>
    </submittedName>
</protein>
<dbReference type="InterPro" id="IPR014284">
    <property type="entry name" value="RNA_pol_sigma-70_dom"/>
</dbReference>
<dbReference type="SUPFAM" id="SSF88946">
    <property type="entry name" value="Sigma2 domain of RNA polymerase sigma factors"/>
    <property type="match status" value="1"/>
</dbReference>
<dbReference type="PANTHER" id="PTHR43133">
    <property type="entry name" value="RNA POLYMERASE ECF-TYPE SIGMA FACTO"/>
    <property type="match status" value="1"/>
</dbReference>
<dbReference type="InterPro" id="IPR039425">
    <property type="entry name" value="RNA_pol_sigma-70-like"/>
</dbReference>
<organism evidence="7 8">
    <name type="scientific">Labrys monachus</name>
    <dbReference type="NCBI Taxonomy" id="217067"/>
    <lineage>
        <taxon>Bacteria</taxon>
        <taxon>Pseudomonadati</taxon>
        <taxon>Pseudomonadota</taxon>
        <taxon>Alphaproteobacteria</taxon>
        <taxon>Hyphomicrobiales</taxon>
        <taxon>Xanthobacteraceae</taxon>
        <taxon>Labrys</taxon>
    </lineage>
</organism>
<evidence type="ECO:0000313" key="7">
    <source>
        <dbReference type="EMBL" id="MDQ0395806.1"/>
    </source>
</evidence>
<evidence type="ECO:0000256" key="4">
    <source>
        <dbReference type="ARBA" id="ARBA00023163"/>
    </source>
</evidence>
<evidence type="ECO:0000256" key="1">
    <source>
        <dbReference type="ARBA" id="ARBA00010641"/>
    </source>
</evidence>
<comment type="similarity">
    <text evidence="1">Belongs to the sigma-70 factor family. ECF subfamily.</text>
</comment>
<dbReference type="Pfam" id="PF04542">
    <property type="entry name" value="Sigma70_r2"/>
    <property type="match status" value="1"/>
</dbReference>
<dbReference type="Proteomes" id="UP001237448">
    <property type="component" value="Unassembled WGS sequence"/>
</dbReference>
<sequence>MMRSSPSSPEARTAANALVVAIAERADRQAFATLFDHFAPRVKGFLIRRGTDATTAEEIAQETMLTLWRKAGTFAPDRGNASTWIFTIARNLAVDRQRRGQIVPEGEAEPSEEADPLPSAEALLIAAEREKQLRTALAKLSPEQSRIVDLSFFQGHAHSEVAMQLGIPLGTVKSRIRLALARLRALLDDLA</sequence>
<dbReference type="CDD" id="cd06171">
    <property type="entry name" value="Sigma70_r4"/>
    <property type="match status" value="1"/>
</dbReference>
<keyword evidence="2" id="KW-0805">Transcription regulation</keyword>
<dbReference type="InterPro" id="IPR013324">
    <property type="entry name" value="RNA_pol_sigma_r3/r4-like"/>
</dbReference>
<evidence type="ECO:0000256" key="2">
    <source>
        <dbReference type="ARBA" id="ARBA00023015"/>
    </source>
</evidence>
<dbReference type="Pfam" id="PF08281">
    <property type="entry name" value="Sigma70_r4_2"/>
    <property type="match status" value="1"/>
</dbReference>
<evidence type="ECO:0000259" key="5">
    <source>
        <dbReference type="Pfam" id="PF04542"/>
    </source>
</evidence>
<feature type="domain" description="RNA polymerase sigma factor 70 region 4 type 2" evidence="6">
    <location>
        <begin position="132"/>
        <end position="183"/>
    </location>
</feature>
<gene>
    <name evidence="7" type="ORF">J3R73_005598</name>
</gene>
<dbReference type="Gene3D" id="1.10.1740.10">
    <property type="match status" value="1"/>
</dbReference>
<keyword evidence="4" id="KW-0804">Transcription</keyword>
<reference evidence="7 8" key="1">
    <citation type="submission" date="2023-07" db="EMBL/GenBank/DDBJ databases">
        <title>Genomic Encyclopedia of Type Strains, Phase IV (KMG-IV): sequencing the most valuable type-strain genomes for metagenomic binning, comparative biology and taxonomic classification.</title>
        <authorList>
            <person name="Goeker M."/>
        </authorList>
    </citation>
    <scope>NUCLEOTIDE SEQUENCE [LARGE SCALE GENOMIC DNA]</scope>
    <source>
        <strain evidence="7 8">DSM 5896</strain>
    </source>
</reference>
<evidence type="ECO:0000256" key="3">
    <source>
        <dbReference type="ARBA" id="ARBA00023082"/>
    </source>
</evidence>
<dbReference type="NCBIfam" id="TIGR02937">
    <property type="entry name" value="sigma70-ECF"/>
    <property type="match status" value="1"/>
</dbReference>
<dbReference type="SUPFAM" id="SSF88659">
    <property type="entry name" value="Sigma3 and sigma4 domains of RNA polymerase sigma factors"/>
    <property type="match status" value="1"/>
</dbReference>
<evidence type="ECO:0000313" key="8">
    <source>
        <dbReference type="Proteomes" id="UP001237448"/>
    </source>
</evidence>
<dbReference type="InterPro" id="IPR007627">
    <property type="entry name" value="RNA_pol_sigma70_r2"/>
</dbReference>
<proteinExistence type="inferred from homology"/>
<keyword evidence="3" id="KW-0731">Sigma factor</keyword>
<dbReference type="Gene3D" id="1.10.10.10">
    <property type="entry name" value="Winged helix-like DNA-binding domain superfamily/Winged helix DNA-binding domain"/>
    <property type="match status" value="1"/>
</dbReference>
<dbReference type="PANTHER" id="PTHR43133:SF62">
    <property type="entry name" value="RNA POLYMERASE SIGMA FACTOR SIGZ"/>
    <property type="match status" value="1"/>
</dbReference>
<dbReference type="InterPro" id="IPR036388">
    <property type="entry name" value="WH-like_DNA-bd_sf"/>
</dbReference>
<keyword evidence="8" id="KW-1185">Reference proteome</keyword>
<accession>A0ABU0FMW1</accession>
<dbReference type="RefSeq" id="WP_307435066.1">
    <property type="nucleotide sequence ID" value="NZ_JAUSVK010000001.1"/>
</dbReference>
<comment type="caution">
    <text evidence="7">The sequence shown here is derived from an EMBL/GenBank/DDBJ whole genome shotgun (WGS) entry which is preliminary data.</text>
</comment>
<dbReference type="InterPro" id="IPR013325">
    <property type="entry name" value="RNA_pol_sigma_r2"/>
</dbReference>
<dbReference type="InterPro" id="IPR013249">
    <property type="entry name" value="RNA_pol_sigma70_r4_t2"/>
</dbReference>
<name>A0ABU0FMW1_9HYPH</name>
<dbReference type="EMBL" id="JAUSVK010000001">
    <property type="protein sequence ID" value="MDQ0395806.1"/>
    <property type="molecule type" value="Genomic_DNA"/>
</dbReference>
<evidence type="ECO:0000259" key="6">
    <source>
        <dbReference type="Pfam" id="PF08281"/>
    </source>
</evidence>
<feature type="domain" description="RNA polymerase sigma-70 region 2" evidence="5">
    <location>
        <begin position="34"/>
        <end position="100"/>
    </location>
</feature>